<feature type="transmembrane region" description="Helical" evidence="7">
    <location>
        <begin position="121"/>
        <end position="143"/>
    </location>
</feature>
<dbReference type="OrthoDB" id="2962993at2759"/>
<organism evidence="8 9">
    <name type="scientific">Lentinula aciculospora</name>
    <dbReference type="NCBI Taxonomy" id="153920"/>
    <lineage>
        <taxon>Eukaryota</taxon>
        <taxon>Fungi</taxon>
        <taxon>Dikarya</taxon>
        <taxon>Basidiomycota</taxon>
        <taxon>Agaricomycotina</taxon>
        <taxon>Agaricomycetes</taxon>
        <taxon>Agaricomycetidae</taxon>
        <taxon>Agaricales</taxon>
        <taxon>Marasmiineae</taxon>
        <taxon>Omphalotaceae</taxon>
        <taxon>Lentinula</taxon>
    </lineage>
</organism>
<keyword evidence="2" id="KW-0813">Transport</keyword>
<feature type="region of interest" description="Disordered" evidence="6">
    <location>
        <begin position="1"/>
        <end position="34"/>
    </location>
</feature>
<accession>A0A9W8ZUR8</accession>
<evidence type="ECO:0000313" key="8">
    <source>
        <dbReference type="EMBL" id="KAJ4466260.1"/>
    </source>
</evidence>
<evidence type="ECO:0000256" key="7">
    <source>
        <dbReference type="SAM" id="Phobius"/>
    </source>
</evidence>
<keyword evidence="9" id="KW-1185">Reference proteome</keyword>
<evidence type="ECO:0000256" key="6">
    <source>
        <dbReference type="SAM" id="MobiDB-lite"/>
    </source>
</evidence>
<dbReference type="EMBL" id="JAOTPV010000055">
    <property type="protein sequence ID" value="KAJ4466260.1"/>
    <property type="molecule type" value="Genomic_DNA"/>
</dbReference>
<evidence type="ECO:0000256" key="4">
    <source>
        <dbReference type="ARBA" id="ARBA00022989"/>
    </source>
</evidence>
<feature type="compositionally biased region" description="Basic and acidic residues" evidence="6">
    <location>
        <begin position="9"/>
        <end position="21"/>
    </location>
</feature>
<protein>
    <submittedName>
        <fullName evidence="8">Inner membrane transporter yfaV</fullName>
    </submittedName>
</protein>
<dbReference type="AlphaFoldDB" id="A0A9W8ZUR8"/>
<reference evidence="8" key="1">
    <citation type="submission" date="2022-08" db="EMBL/GenBank/DDBJ databases">
        <title>A Global Phylogenomic Analysis of the Shiitake Genus Lentinula.</title>
        <authorList>
            <consortium name="DOE Joint Genome Institute"/>
            <person name="Sierra-Patev S."/>
            <person name="Min B."/>
            <person name="Naranjo-Ortiz M."/>
            <person name="Looney B."/>
            <person name="Konkel Z."/>
            <person name="Slot J.C."/>
            <person name="Sakamoto Y."/>
            <person name="Steenwyk J.L."/>
            <person name="Rokas A."/>
            <person name="Carro J."/>
            <person name="Camarero S."/>
            <person name="Ferreira P."/>
            <person name="Molpeceres G."/>
            <person name="Ruiz-Duenas F.J."/>
            <person name="Serrano A."/>
            <person name="Henrissat B."/>
            <person name="Drula E."/>
            <person name="Hughes K.W."/>
            <person name="Mata J.L."/>
            <person name="Ishikawa N.K."/>
            <person name="Vargas-Isla R."/>
            <person name="Ushijima S."/>
            <person name="Smith C.A."/>
            <person name="Ahrendt S."/>
            <person name="Andreopoulos W."/>
            <person name="He G."/>
            <person name="Labutti K."/>
            <person name="Lipzen A."/>
            <person name="Ng V."/>
            <person name="Riley R."/>
            <person name="Sandor L."/>
            <person name="Barry K."/>
            <person name="Martinez A.T."/>
            <person name="Xiao Y."/>
            <person name="Gibbons J.G."/>
            <person name="Terashima K."/>
            <person name="Grigoriev I.V."/>
            <person name="Hibbett D.S."/>
        </authorList>
    </citation>
    <scope>NUCLEOTIDE SEQUENCE</scope>
    <source>
        <strain evidence="8">JLM2183</strain>
    </source>
</reference>
<dbReference type="InterPro" id="IPR036259">
    <property type="entry name" value="MFS_trans_sf"/>
</dbReference>
<dbReference type="GO" id="GO:0022857">
    <property type="term" value="F:transmembrane transporter activity"/>
    <property type="evidence" value="ECO:0007669"/>
    <property type="project" value="TreeGrafter"/>
</dbReference>
<name>A0A9W8ZUR8_9AGAR</name>
<proteinExistence type="predicted"/>
<evidence type="ECO:0000256" key="5">
    <source>
        <dbReference type="ARBA" id="ARBA00023136"/>
    </source>
</evidence>
<dbReference type="PANTHER" id="PTHR43791">
    <property type="entry name" value="PERMEASE-RELATED"/>
    <property type="match status" value="1"/>
</dbReference>
<keyword evidence="5 7" id="KW-0472">Membrane</keyword>
<dbReference type="FunFam" id="1.20.1250.20:FF:000566">
    <property type="entry name" value="Uncharacterized protein"/>
    <property type="match status" value="1"/>
</dbReference>
<dbReference type="GO" id="GO:0016020">
    <property type="term" value="C:membrane"/>
    <property type="evidence" value="ECO:0007669"/>
    <property type="project" value="UniProtKB-SubCell"/>
</dbReference>
<comment type="caution">
    <text evidence="8">The sequence shown here is derived from an EMBL/GenBank/DDBJ whole genome shotgun (WGS) entry which is preliminary data.</text>
</comment>
<comment type="subcellular location">
    <subcellularLocation>
        <location evidence="1">Membrane</location>
        <topology evidence="1">Multi-pass membrane protein</topology>
    </subcellularLocation>
</comment>
<dbReference type="Proteomes" id="UP001150266">
    <property type="component" value="Unassembled WGS sequence"/>
</dbReference>
<keyword evidence="3 7" id="KW-0812">Transmembrane</keyword>
<keyword evidence="4 7" id="KW-1133">Transmembrane helix</keyword>
<dbReference type="SUPFAM" id="SSF103473">
    <property type="entry name" value="MFS general substrate transporter"/>
    <property type="match status" value="1"/>
</dbReference>
<sequence>MIGPPTPSFRDEKASEKHLEDTNDYEYGGESQLPTPTVLSEEEERKLWRKIDLRLMPILCLMYLMSFMDRGNIGNAKLQGLTTQLNLTGNQYNIALTMYFIPYCIFECPANLVLKKFRPSIWLPGITVVWGIILWVTGFFRYLEYCE</sequence>
<evidence type="ECO:0000313" key="9">
    <source>
        <dbReference type="Proteomes" id="UP001150266"/>
    </source>
</evidence>
<evidence type="ECO:0000256" key="1">
    <source>
        <dbReference type="ARBA" id="ARBA00004141"/>
    </source>
</evidence>
<gene>
    <name evidence="8" type="ORF">J3R30DRAFT_3588946</name>
</gene>
<evidence type="ECO:0000256" key="2">
    <source>
        <dbReference type="ARBA" id="ARBA00022448"/>
    </source>
</evidence>
<dbReference type="PANTHER" id="PTHR43791:SF46">
    <property type="entry name" value="MAJOR FACILITATOR SUPERFAMILY (MFS) PROFILE DOMAIN-CONTAINING PROTEIN-RELATED"/>
    <property type="match status" value="1"/>
</dbReference>
<evidence type="ECO:0000256" key="3">
    <source>
        <dbReference type="ARBA" id="ARBA00022692"/>
    </source>
</evidence>
<dbReference type="Gene3D" id="1.20.1250.20">
    <property type="entry name" value="MFS general substrate transporter like domains"/>
    <property type="match status" value="1"/>
</dbReference>